<protein>
    <recommendedName>
        <fullName evidence="4">Late embryogenesis abundant protein</fullName>
    </recommendedName>
</protein>
<sequence length="224" mass="24388">MKFTPYLSPLRILTLGLLLAGTTQCSLSEQVKESPNSKKSNLPVEAQENLAYDQVQYRLNFVDEAKLGEQDILFVRQATDLSSDQQTKLQTALKANALPLRLRMRVYARNPSLINLQLKQLDYQLMLDGKELTKGVTGTSALLESSSIVTLPVDVDMNVPQSLVAGSTPAAFAAGLADFTGSGRRLTMQIRPTYVNATGRVTQAGSFTPVELVTAKRGPKSASR</sequence>
<organism evidence="2 3">
    <name type="scientific">Hymenobacter arizonensis</name>
    <name type="common">Siccationidurans arizonensis</name>
    <dbReference type="NCBI Taxonomy" id="1227077"/>
    <lineage>
        <taxon>Bacteria</taxon>
        <taxon>Pseudomonadati</taxon>
        <taxon>Bacteroidota</taxon>
        <taxon>Cytophagia</taxon>
        <taxon>Cytophagales</taxon>
        <taxon>Hymenobacteraceae</taxon>
        <taxon>Hymenobacter</taxon>
    </lineage>
</organism>
<feature type="signal peptide" evidence="1">
    <location>
        <begin position="1"/>
        <end position="20"/>
    </location>
</feature>
<dbReference type="OrthoDB" id="704817at2"/>
<dbReference type="SUPFAM" id="SSF117070">
    <property type="entry name" value="LEA14-like"/>
    <property type="match status" value="1"/>
</dbReference>
<evidence type="ECO:0000256" key="1">
    <source>
        <dbReference type="SAM" id="SignalP"/>
    </source>
</evidence>
<dbReference type="Proteomes" id="UP000199029">
    <property type="component" value="Unassembled WGS sequence"/>
</dbReference>
<evidence type="ECO:0000313" key="3">
    <source>
        <dbReference type="Proteomes" id="UP000199029"/>
    </source>
</evidence>
<proteinExistence type="predicted"/>
<dbReference type="Gene3D" id="2.60.40.1820">
    <property type="match status" value="1"/>
</dbReference>
<accession>A0A1I5V310</accession>
<dbReference type="EMBL" id="FOXS01000001">
    <property type="protein sequence ID" value="SFQ01903.1"/>
    <property type="molecule type" value="Genomic_DNA"/>
</dbReference>
<gene>
    <name evidence="2" type="ORF">SAMN04515668_1175</name>
</gene>
<dbReference type="RefSeq" id="WP_092669890.1">
    <property type="nucleotide sequence ID" value="NZ_FOXS01000001.1"/>
</dbReference>
<evidence type="ECO:0000313" key="2">
    <source>
        <dbReference type="EMBL" id="SFQ01903.1"/>
    </source>
</evidence>
<keyword evidence="3" id="KW-1185">Reference proteome</keyword>
<reference evidence="3" key="1">
    <citation type="submission" date="2016-10" db="EMBL/GenBank/DDBJ databases">
        <authorList>
            <person name="Varghese N."/>
            <person name="Submissions S."/>
        </authorList>
    </citation>
    <scope>NUCLEOTIDE SEQUENCE [LARGE SCALE GENOMIC DNA]</scope>
    <source>
        <strain evidence="3">OR362-8,ATCC BAA-1266,JCM 13504</strain>
    </source>
</reference>
<evidence type="ECO:0008006" key="4">
    <source>
        <dbReference type="Google" id="ProtNLM"/>
    </source>
</evidence>
<keyword evidence="1" id="KW-0732">Signal</keyword>
<dbReference type="AlphaFoldDB" id="A0A1I5V310"/>
<name>A0A1I5V310_HYMAR</name>
<feature type="chain" id="PRO_5011659317" description="Late embryogenesis abundant protein" evidence="1">
    <location>
        <begin position="21"/>
        <end position="224"/>
    </location>
</feature>